<evidence type="ECO:0000256" key="5">
    <source>
        <dbReference type="ARBA" id="ARBA00023136"/>
    </source>
</evidence>
<dbReference type="PANTHER" id="PTHR32322:SF18">
    <property type="entry name" value="S-ADENOSYLMETHIONINE_S-ADENOSYLHOMOCYSTEINE TRANSPORTER"/>
    <property type="match status" value="1"/>
</dbReference>
<feature type="transmembrane region" description="Helical" evidence="6">
    <location>
        <begin position="253"/>
        <end position="272"/>
    </location>
</feature>
<accession>A0A846QJ01</accession>
<evidence type="ECO:0000256" key="2">
    <source>
        <dbReference type="ARBA" id="ARBA00022475"/>
    </source>
</evidence>
<sequence length="301" mass="32251">MSCSRNRLVGIVFALAATVVWSGNFIVARGLVDSVPPVTLALLRWTTALVVLLPFGGMSFIRSLTAVRSHWRYLALTALLGVTIFNTLIYMAAHHTSALNLSLIATTSPMFILLFARIFLGEAVSPTRLGGVVVAVLGVIVLITRGQVHRLLTLELSVGDLGMLAAAMLFGAYSILVRRMPRDVPQGAFLTTTFGLGALMLVPWAAWEWSAGGVELHVTGQLVGAVLYIGAGASLFSFWCWNRAVEHIGPSMAGAVYYSLPLFSGIEAVVFLGEPVCWAHFLSGVLILGGIWLATRQGSRP</sequence>
<organism evidence="8 9">
    <name type="scientific">Desulfobaculum xiamenense</name>
    <dbReference type="NCBI Taxonomy" id="995050"/>
    <lineage>
        <taxon>Bacteria</taxon>
        <taxon>Pseudomonadati</taxon>
        <taxon>Thermodesulfobacteriota</taxon>
        <taxon>Desulfovibrionia</taxon>
        <taxon>Desulfovibrionales</taxon>
        <taxon>Desulfovibrionaceae</taxon>
        <taxon>Desulfobaculum</taxon>
    </lineage>
</organism>
<keyword evidence="3 6" id="KW-0812">Transmembrane</keyword>
<feature type="transmembrane region" description="Helical" evidence="6">
    <location>
        <begin position="73"/>
        <end position="93"/>
    </location>
</feature>
<gene>
    <name evidence="8" type="ORF">GGQ74_000667</name>
</gene>
<dbReference type="Proteomes" id="UP000580856">
    <property type="component" value="Unassembled WGS sequence"/>
</dbReference>
<dbReference type="InterPro" id="IPR037185">
    <property type="entry name" value="EmrE-like"/>
</dbReference>
<comment type="caution">
    <text evidence="8">The sequence shown here is derived from an EMBL/GenBank/DDBJ whole genome shotgun (WGS) entry which is preliminary data.</text>
</comment>
<feature type="transmembrane region" description="Helical" evidence="6">
    <location>
        <begin position="127"/>
        <end position="144"/>
    </location>
</feature>
<feature type="domain" description="EamA" evidence="7">
    <location>
        <begin position="9"/>
        <end position="143"/>
    </location>
</feature>
<dbReference type="PANTHER" id="PTHR32322">
    <property type="entry name" value="INNER MEMBRANE TRANSPORTER"/>
    <property type="match status" value="1"/>
</dbReference>
<name>A0A846QJ01_9BACT</name>
<feature type="domain" description="EamA" evidence="7">
    <location>
        <begin position="159"/>
        <end position="295"/>
    </location>
</feature>
<evidence type="ECO:0000256" key="4">
    <source>
        <dbReference type="ARBA" id="ARBA00022989"/>
    </source>
</evidence>
<dbReference type="InterPro" id="IPR000620">
    <property type="entry name" value="EamA_dom"/>
</dbReference>
<keyword evidence="5 6" id="KW-0472">Membrane</keyword>
<feature type="transmembrane region" description="Helical" evidence="6">
    <location>
        <begin position="219"/>
        <end position="241"/>
    </location>
</feature>
<dbReference type="AlphaFoldDB" id="A0A846QJ01"/>
<feature type="transmembrane region" description="Helical" evidence="6">
    <location>
        <begin position="99"/>
        <end position="120"/>
    </location>
</feature>
<protein>
    <submittedName>
        <fullName evidence="8">Drug/metabolite transporter (DMT)-like permease</fullName>
    </submittedName>
</protein>
<keyword evidence="2" id="KW-1003">Cell membrane</keyword>
<dbReference type="RefSeq" id="WP_167940116.1">
    <property type="nucleotide sequence ID" value="NZ_JAATJA010000001.1"/>
</dbReference>
<feature type="transmembrane region" description="Helical" evidence="6">
    <location>
        <begin position="278"/>
        <end position="295"/>
    </location>
</feature>
<keyword evidence="9" id="KW-1185">Reference proteome</keyword>
<reference evidence="8 9" key="1">
    <citation type="submission" date="2020-03" db="EMBL/GenBank/DDBJ databases">
        <title>Genomic Encyclopedia of Type Strains, Phase IV (KMG-IV): sequencing the most valuable type-strain genomes for metagenomic binning, comparative biology and taxonomic classification.</title>
        <authorList>
            <person name="Goeker M."/>
        </authorList>
    </citation>
    <scope>NUCLEOTIDE SEQUENCE [LARGE SCALE GENOMIC DNA]</scope>
    <source>
        <strain evidence="8 9">DSM 24233</strain>
    </source>
</reference>
<comment type="subcellular location">
    <subcellularLocation>
        <location evidence="1">Cell membrane</location>
        <topology evidence="1">Multi-pass membrane protein</topology>
    </subcellularLocation>
</comment>
<dbReference type="EMBL" id="JAATJA010000001">
    <property type="protein sequence ID" value="NJB67027.1"/>
    <property type="molecule type" value="Genomic_DNA"/>
</dbReference>
<feature type="transmembrane region" description="Helical" evidence="6">
    <location>
        <begin position="38"/>
        <end position="61"/>
    </location>
</feature>
<evidence type="ECO:0000256" key="3">
    <source>
        <dbReference type="ARBA" id="ARBA00022692"/>
    </source>
</evidence>
<feature type="transmembrane region" description="Helical" evidence="6">
    <location>
        <begin position="156"/>
        <end position="176"/>
    </location>
</feature>
<dbReference type="GO" id="GO:0005886">
    <property type="term" value="C:plasma membrane"/>
    <property type="evidence" value="ECO:0007669"/>
    <property type="project" value="UniProtKB-SubCell"/>
</dbReference>
<evidence type="ECO:0000313" key="8">
    <source>
        <dbReference type="EMBL" id="NJB67027.1"/>
    </source>
</evidence>
<proteinExistence type="predicted"/>
<evidence type="ECO:0000313" key="9">
    <source>
        <dbReference type="Proteomes" id="UP000580856"/>
    </source>
</evidence>
<keyword evidence="4 6" id="KW-1133">Transmembrane helix</keyword>
<dbReference type="InterPro" id="IPR050638">
    <property type="entry name" value="AA-Vitamin_Transporters"/>
</dbReference>
<evidence type="ECO:0000256" key="6">
    <source>
        <dbReference type="SAM" id="Phobius"/>
    </source>
</evidence>
<evidence type="ECO:0000256" key="1">
    <source>
        <dbReference type="ARBA" id="ARBA00004651"/>
    </source>
</evidence>
<feature type="transmembrane region" description="Helical" evidence="6">
    <location>
        <begin position="188"/>
        <end position="207"/>
    </location>
</feature>
<dbReference type="SUPFAM" id="SSF103481">
    <property type="entry name" value="Multidrug resistance efflux transporter EmrE"/>
    <property type="match status" value="2"/>
</dbReference>
<evidence type="ECO:0000259" key="7">
    <source>
        <dbReference type="Pfam" id="PF00892"/>
    </source>
</evidence>
<dbReference type="Pfam" id="PF00892">
    <property type="entry name" value="EamA"/>
    <property type="match status" value="2"/>
</dbReference>